<protein>
    <recommendedName>
        <fullName evidence="3">Membrane protein insertion efficiency factor YidD</fullName>
    </recommendedName>
</protein>
<accession>A0A074LKU8</accession>
<dbReference type="AlphaFoldDB" id="A0A074LKU8"/>
<dbReference type="NCBIfam" id="TIGR00278">
    <property type="entry name" value="membrane protein insertion efficiency factor YidD"/>
    <property type="match status" value="1"/>
</dbReference>
<evidence type="ECO:0008006" key="3">
    <source>
        <dbReference type="Google" id="ProtNLM"/>
    </source>
</evidence>
<sequence length="379" mass="42838">MNSVKIIFLLWIAFIHPIASYAQDESVKDLFGFYQAFISDIRGGKCPMYPSCSKYAISAIQNKGALTGLLYTTDRLMRCGHEHKIYSRAYINGEVKLLDPVMASQLDSIDIKTAPQRFGKNLNFYREKNDTTFFLHLINKGLYAAAISEYQRIKHYGGVTSTSLILEYNYYSSLSALGEYEKILYDYQFELHPSLKNEPLILLEVGETWFHLDNFEKALETVESIPSPTKYDDHTKLFKGLVHAHAANYESAMEEFSHISPEFIYSDYAQHNKRIVNELANLKRKSKTAAGLASIIPGGGYLYTGHKTTAVSSLVLTGLLTYASYTSFNTGNYGMGVLTGIFSMSFYISNITGGIKSADRYNKAKESQLKRKLMYSFNK</sequence>
<comment type="caution">
    <text evidence="1">The sequence shown here is derived from an EMBL/GenBank/DDBJ whole genome shotgun (WGS) entry which is preliminary data.</text>
</comment>
<reference evidence="1 2" key="1">
    <citation type="submission" date="2014-04" db="EMBL/GenBank/DDBJ databases">
        <title>Characterization and application of a salt tolerant electro-active bacterium.</title>
        <authorList>
            <person name="Yang L."/>
            <person name="Wei S."/>
            <person name="Tay Q.X.M."/>
        </authorList>
    </citation>
    <scope>NUCLEOTIDE SEQUENCE [LARGE SCALE GENOMIC DNA]</scope>
    <source>
        <strain evidence="1 2">LY1</strain>
    </source>
</reference>
<name>A0A074LKU8_9BACT</name>
<evidence type="ECO:0000313" key="2">
    <source>
        <dbReference type="Proteomes" id="UP000027821"/>
    </source>
</evidence>
<evidence type="ECO:0000313" key="1">
    <source>
        <dbReference type="EMBL" id="KEO74467.1"/>
    </source>
</evidence>
<dbReference type="eggNOG" id="COG1729">
    <property type="taxonomic scope" value="Bacteria"/>
</dbReference>
<gene>
    <name evidence="1" type="ORF">EL17_06940</name>
</gene>
<dbReference type="eggNOG" id="COG0759">
    <property type="taxonomic scope" value="Bacteria"/>
</dbReference>
<dbReference type="InterPro" id="IPR002696">
    <property type="entry name" value="Membr_insert_effic_factor_YidD"/>
</dbReference>
<dbReference type="STRING" id="1048983.EL17_06940"/>
<dbReference type="Pfam" id="PF01809">
    <property type="entry name" value="YidD"/>
    <property type="match status" value="1"/>
</dbReference>
<proteinExistence type="predicted"/>
<keyword evidence="2" id="KW-1185">Reference proteome</keyword>
<dbReference type="SUPFAM" id="SSF48452">
    <property type="entry name" value="TPR-like"/>
    <property type="match status" value="1"/>
</dbReference>
<organism evidence="1 2">
    <name type="scientific">Anditalea andensis</name>
    <dbReference type="NCBI Taxonomy" id="1048983"/>
    <lineage>
        <taxon>Bacteria</taxon>
        <taxon>Pseudomonadati</taxon>
        <taxon>Bacteroidota</taxon>
        <taxon>Cytophagia</taxon>
        <taxon>Cytophagales</taxon>
        <taxon>Cytophagaceae</taxon>
        <taxon>Anditalea</taxon>
    </lineage>
</organism>
<dbReference type="SMART" id="SM01234">
    <property type="entry name" value="Haemolytic"/>
    <property type="match status" value="1"/>
</dbReference>
<dbReference type="InterPro" id="IPR011990">
    <property type="entry name" value="TPR-like_helical_dom_sf"/>
</dbReference>
<dbReference type="Proteomes" id="UP000027821">
    <property type="component" value="Unassembled WGS sequence"/>
</dbReference>
<dbReference type="RefSeq" id="WP_051719878.1">
    <property type="nucleotide sequence ID" value="NZ_JMIH01000015.1"/>
</dbReference>
<dbReference type="EMBL" id="JMIH01000015">
    <property type="protein sequence ID" value="KEO74467.1"/>
    <property type="molecule type" value="Genomic_DNA"/>
</dbReference>